<gene>
    <name evidence="2" type="ORF">AKJ31_21100</name>
</gene>
<dbReference type="AlphaFoldDB" id="A0A0M0HUA5"/>
<feature type="transmembrane region" description="Helical" evidence="1">
    <location>
        <begin position="37"/>
        <end position="57"/>
    </location>
</feature>
<protein>
    <submittedName>
        <fullName evidence="2">Uncharacterized protein</fullName>
    </submittedName>
</protein>
<evidence type="ECO:0000313" key="3">
    <source>
        <dbReference type="Proteomes" id="UP000037530"/>
    </source>
</evidence>
<dbReference type="EMBL" id="LHPI01000035">
    <property type="protein sequence ID" value="KOO05644.1"/>
    <property type="molecule type" value="Genomic_DNA"/>
</dbReference>
<sequence length="76" mass="8708">MVKNDTFLQGKREKQKDIWCTILGATQFGLRAFRKRWGLPIAFFISLNPPLDILFILTAKSQLTKVLSTGLLISWL</sequence>
<evidence type="ECO:0000256" key="1">
    <source>
        <dbReference type="SAM" id="Phobius"/>
    </source>
</evidence>
<keyword evidence="1" id="KW-1133">Transmembrane helix</keyword>
<keyword evidence="1" id="KW-0812">Transmembrane</keyword>
<reference evidence="3" key="1">
    <citation type="submission" date="2015-08" db="EMBL/GenBank/DDBJ databases">
        <title>Vibrio galatheae sp. nov., a novel member of the Vibrionaceae family isolated from the Solomon Islands.</title>
        <authorList>
            <person name="Giubergia S."/>
            <person name="Machado H."/>
            <person name="Mateiu R.V."/>
            <person name="Gram L."/>
        </authorList>
    </citation>
    <scope>NUCLEOTIDE SEQUENCE [LARGE SCALE GENOMIC DNA]</scope>
    <source>
        <strain evidence="3">DSM 19134</strain>
    </source>
</reference>
<keyword evidence="1" id="KW-0472">Membrane</keyword>
<proteinExistence type="predicted"/>
<keyword evidence="3" id="KW-1185">Reference proteome</keyword>
<dbReference type="PATRIC" id="fig|171383.3.peg.4307"/>
<organism evidence="2 3">
    <name type="scientific">Vibrio hepatarius</name>
    <dbReference type="NCBI Taxonomy" id="171383"/>
    <lineage>
        <taxon>Bacteria</taxon>
        <taxon>Pseudomonadati</taxon>
        <taxon>Pseudomonadota</taxon>
        <taxon>Gammaproteobacteria</taxon>
        <taxon>Vibrionales</taxon>
        <taxon>Vibrionaceae</taxon>
        <taxon>Vibrio</taxon>
        <taxon>Vibrio oreintalis group</taxon>
    </lineage>
</organism>
<name>A0A0M0HUA5_9VIBR</name>
<comment type="caution">
    <text evidence="2">The sequence shown here is derived from an EMBL/GenBank/DDBJ whole genome shotgun (WGS) entry which is preliminary data.</text>
</comment>
<accession>A0A0M0HUA5</accession>
<evidence type="ECO:0000313" key="2">
    <source>
        <dbReference type="EMBL" id="KOO05644.1"/>
    </source>
</evidence>
<dbReference type="STRING" id="171383.AKJ31_21100"/>
<dbReference type="Proteomes" id="UP000037530">
    <property type="component" value="Unassembled WGS sequence"/>
</dbReference>